<comment type="caution">
    <text evidence="3">The sequence shown here is derived from an EMBL/GenBank/DDBJ whole genome shotgun (WGS) entry which is preliminary data.</text>
</comment>
<keyword evidence="2" id="KW-1133">Transmembrane helix</keyword>
<dbReference type="Proteomes" id="UP000035083">
    <property type="component" value="Unassembled WGS sequence"/>
</dbReference>
<feature type="region of interest" description="Disordered" evidence="1">
    <location>
        <begin position="38"/>
        <end position="84"/>
    </location>
</feature>
<evidence type="ECO:0000313" key="3">
    <source>
        <dbReference type="EMBL" id="GAC62039.1"/>
    </source>
</evidence>
<dbReference type="eggNOG" id="ENOG5030X75">
    <property type="taxonomic scope" value="Bacteria"/>
</dbReference>
<evidence type="ECO:0008006" key="5">
    <source>
        <dbReference type="Google" id="ProtNLM"/>
    </source>
</evidence>
<dbReference type="InterPro" id="IPR038468">
    <property type="entry name" value="MmpS_C"/>
</dbReference>
<proteinExistence type="predicted"/>
<name>L7LMF3_9ACTN</name>
<evidence type="ECO:0000256" key="2">
    <source>
        <dbReference type="SAM" id="Phobius"/>
    </source>
</evidence>
<dbReference type="RefSeq" id="WP_006897441.1">
    <property type="nucleotide sequence ID" value="NZ_BANU01000028.1"/>
</dbReference>
<keyword evidence="2" id="KW-0472">Membrane</keyword>
<evidence type="ECO:0000313" key="4">
    <source>
        <dbReference type="Proteomes" id="UP000035083"/>
    </source>
</evidence>
<dbReference type="Gene3D" id="2.60.40.2880">
    <property type="entry name" value="MmpS1-5, C-terminal soluble domain"/>
    <property type="match status" value="1"/>
</dbReference>
<organism evidence="3 4">
    <name type="scientific">Gordonia sihwensis NBRC 108236</name>
    <dbReference type="NCBI Taxonomy" id="1223544"/>
    <lineage>
        <taxon>Bacteria</taxon>
        <taxon>Bacillati</taxon>
        <taxon>Actinomycetota</taxon>
        <taxon>Actinomycetes</taxon>
        <taxon>Mycobacteriales</taxon>
        <taxon>Gordoniaceae</taxon>
        <taxon>Gordonia</taxon>
    </lineage>
</organism>
<keyword evidence="2" id="KW-0812">Transmembrane</keyword>
<evidence type="ECO:0000256" key="1">
    <source>
        <dbReference type="SAM" id="MobiDB-lite"/>
    </source>
</evidence>
<protein>
    <recommendedName>
        <fullName evidence="5">MmpS family membrane protein</fullName>
    </recommendedName>
</protein>
<gene>
    <name evidence="3" type="ORF">GSI01S_28_00080</name>
</gene>
<reference evidence="3 4" key="1">
    <citation type="submission" date="2012-12" db="EMBL/GenBank/DDBJ databases">
        <title>Whole genome shotgun sequence of Gordonia sihwensis NBRC 108236.</title>
        <authorList>
            <person name="Yoshida I."/>
            <person name="Hosoyama A."/>
            <person name="Tsuchikane K."/>
            <person name="Ando Y."/>
            <person name="Baba S."/>
            <person name="Ohji S."/>
            <person name="Hamada M."/>
            <person name="Tamura T."/>
            <person name="Yamazoe A."/>
            <person name="Yamazaki S."/>
            <person name="Fujita N."/>
        </authorList>
    </citation>
    <scope>NUCLEOTIDE SEQUENCE [LARGE SCALE GENOMIC DNA]</scope>
    <source>
        <strain evidence="3 4">NBRC 108236</strain>
    </source>
</reference>
<sequence>MTSPSPSGRGRTVVLSLIVVLAVIVLAAVGFLVFRSGSPNSGTDRPSATPTTVTTTSEESETISSPKPTPTRTTPRVEPGSVTYQLTGDGDVVALAYRDSGGRVVVAATGTPWSAKTVVPDREVEMTAIVVRGPVTCTILQGDDMISSSTSRGGPLRCAGRLPR</sequence>
<feature type="compositionally biased region" description="Low complexity" evidence="1">
    <location>
        <begin position="46"/>
        <end position="76"/>
    </location>
</feature>
<dbReference type="EMBL" id="BANU01000028">
    <property type="protein sequence ID" value="GAC62039.1"/>
    <property type="molecule type" value="Genomic_DNA"/>
</dbReference>
<keyword evidence="4" id="KW-1185">Reference proteome</keyword>
<feature type="transmembrane region" description="Helical" evidence="2">
    <location>
        <begin position="12"/>
        <end position="34"/>
    </location>
</feature>
<dbReference type="AlphaFoldDB" id="L7LMF3"/>
<accession>L7LMF3</accession>